<dbReference type="InterPro" id="IPR037066">
    <property type="entry name" value="Plug_dom_sf"/>
</dbReference>
<evidence type="ECO:0000256" key="4">
    <source>
        <dbReference type="ARBA" id="ARBA00022692"/>
    </source>
</evidence>
<evidence type="ECO:0000256" key="8">
    <source>
        <dbReference type="PROSITE-ProRule" id="PRU01360"/>
    </source>
</evidence>
<keyword evidence="6 8" id="KW-0472">Membrane</keyword>
<evidence type="ECO:0000259" key="11">
    <source>
        <dbReference type="Pfam" id="PF00593"/>
    </source>
</evidence>
<dbReference type="InterPro" id="IPR039426">
    <property type="entry name" value="TonB-dep_rcpt-like"/>
</dbReference>
<evidence type="ECO:0000256" key="2">
    <source>
        <dbReference type="ARBA" id="ARBA00022448"/>
    </source>
</evidence>
<evidence type="ECO:0000259" key="12">
    <source>
        <dbReference type="Pfam" id="PF07715"/>
    </source>
</evidence>
<evidence type="ECO:0000256" key="1">
    <source>
        <dbReference type="ARBA" id="ARBA00004571"/>
    </source>
</evidence>
<dbReference type="Gene3D" id="2.40.170.20">
    <property type="entry name" value="TonB-dependent receptor, beta-barrel domain"/>
    <property type="match status" value="1"/>
</dbReference>
<gene>
    <name evidence="13" type="ORF">FM071_01430</name>
</gene>
<reference evidence="13 14" key="1">
    <citation type="submission" date="2019-07" db="EMBL/GenBank/DDBJ databases">
        <title>Sulfurimonas paralvinellae sp. nov., a novel mesophilic, hydrogen- and sulfur-oxidizing chemolithoautotroph within the Epsilonproteo- bacteria isolated from a deep-sea hydrothermal vent polychaete nest, reclassification of Thiomicrospira denitrificans as Sulfurimonas denitrificans comb. nov. and emended description of the genus Sulfurimonas.</title>
        <authorList>
            <person name="Wang S."/>
            <person name="Jiang L."/>
            <person name="Shao Z."/>
        </authorList>
    </citation>
    <scope>NUCLEOTIDE SEQUENCE [LARGE SCALE GENOMIC DNA]</scope>
    <source>
        <strain evidence="13 14">GO25</strain>
    </source>
</reference>
<dbReference type="Proteomes" id="UP000593580">
    <property type="component" value="Chromosome"/>
</dbReference>
<dbReference type="InterPro" id="IPR036942">
    <property type="entry name" value="Beta-barrel_TonB_sf"/>
</dbReference>
<dbReference type="GO" id="GO:0015344">
    <property type="term" value="F:siderophore uptake transmembrane transporter activity"/>
    <property type="evidence" value="ECO:0007669"/>
    <property type="project" value="TreeGrafter"/>
</dbReference>
<dbReference type="PANTHER" id="PTHR30069:SF49">
    <property type="entry name" value="OUTER MEMBRANE PROTEIN C"/>
    <property type="match status" value="1"/>
</dbReference>
<evidence type="ECO:0000256" key="9">
    <source>
        <dbReference type="RuleBase" id="RU003357"/>
    </source>
</evidence>
<dbReference type="InterPro" id="IPR000531">
    <property type="entry name" value="Beta-barrel_TonB"/>
</dbReference>
<evidence type="ECO:0000256" key="7">
    <source>
        <dbReference type="ARBA" id="ARBA00023237"/>
    </source>
</evidence>
<dbReference type="KEGG" id="spal:FM071_01430"/>
<dbReference type="Gene3D" id="2.170.130.10">
    <property type="entry name" value="TonB-dependent receptor, plug domain"/>
    <property type="match status" value="1"/>
</dbReference>
<evidence type="ECO:0000256" key="10">
    <source>
        <dbReference type="SAM" id="SignalP"/>
    </source>
</evidence>
<evidence type="ECO:0000313" key="13">
    <source>
        <dbReference type="EMBL" id="QOP45027.1"/>
    </source>
</evidence>
<dbReference type="RefSeq" id="WP_193111274.1">
    <property type="nucleotide sequence ID" value="NZ_CP041406.1"/>
</dbReference>
<keyword evidence="4 8" id="KW-0812">Transmembrane</keyword>
<comment type="similarity">
    <text evidence="8 9">Belongs to the TonB-dependent receptor family.</text>
</comment>
<evidence type="ECO:0000313" key="14">
    <source>
        <dbReference type="Proteomes" id="UP000593580"/>
    </source>
</evidence>
<name>A0A7M1B5L2_9BACT</name>
<evidence type="ECO:0000256" key="5">
    <source>
        <dbReference type="ARBA" id="ARBA00023077"/>
    </source>
</evidence>
<dbReference type="Pfam" id="PF00593">
    <property type="entry name" value="TonB_dep_Rec_b-barrel"/>
    <property type="match status" value="1"/>
</dbReference>
<organism evidence="13 14">
    <name type="scientific">Sulfurimonas paralvinellae</name>
    <dbReference type="NCBI Taxonomy" id="317658"/>
    <lineage>
        <taxon>Bacteria</taxon>
        <taxon>Pseudomonadati</taxon>
        <taxon>Campylobacterota</taxon>
        <taxon>Epsilonproteobacteria</taxon>
        <taxon>Campylobacterales</taxon>
        <taxon>Sulfurimonadaceae</taxon>
        <taxon>Sulfurimonas</taxon>
    </lineage>
</organism>
<dbReference type="EMBL" id="CP041406">
    <property type="protein sequence ID" value="QOP45027.1"/>
    <property type="molecule type" value="Genomic_DNA"/>
</dbReference>
<feature type="domain" description="TonB-dependent receptor plug" evidence="12">
    <location>
        <begin position="29"/>
        <end position="127"/>
    </location>
</feature>
<keyword evidence="14" id="KW-1185">Reference proteome</keyword>
<keyword evidence="10" id="KW-0732">Signal</keyword>
<evidence type="ECO:0000256" key="6">
    <source>
        <dbReference type="ARBA" id="ARBA00023136"/>
    </source>
</evidence>
<dbReference type="PROSITE" id="PS52016">
    <property type="entry name" value="TONB_DEPENDENT_REC_3"/>
    <property type="match status" value="1"/>
</dbReference>
<protein>
    <submittedName>
        <fullName evidence="13">TonB-dependent receptor</fullName>
    </submittedName>
</protein>
<feature type="chain" id="PRO_5032793969" evidence="10">
    <location>
        <begin position="18"/>
        <end position="654"/>
    </location>
</feature>
<feature type="signal peptide" evidence="10">
    <location>
        <begin position="1"/>
        <end position="17"/>
    </location>
</feature>
<keyword evidence="3 8" id="KW-1134">Transmembrane beta strand</keyword>
<proteinExistence type="inferred from homology"/>
<keyword evidence="7 8" id="KW-0998">Cell outer membrane</keyword>
<dbReference type="Pfam" id="PF07715">
    <property type="entry name" value="Plug"/>
    <property type="match status" value="1"/>
</dbReference>
<dbReference type="PANTHER" id="PTHR30069">
    <property type="entry name" value="TONB-DEPENDENT OUTER MEMBRANE RECEPTOR"/>
    <property type="match status" value="1"/>
</dbReference>
<keyword evidence="2 8" id="KW-0813">Transport</keyword>
<dbReference type="GO" id="GO:0044718">
    <property type="term" value="P:siderophore transmembrane transport"/>
    <property type="evidence" value="ECO:0007669"/>
    <property type="project" value="TreeGrafter"/>
</dbReference>
<sequence>MKKSITLSLLAVSALYAADIELAPIDVQSTTITEVAQNAQTSADVADALSKSVPSIDMSRRSGIANDVLIRGQKRDNISVEVDGTKVYGACPNRMDPPVSHILANQIDSIEVTEGPYDVTTYGNLSGGLKIKTKQPTKDFKAQINLGFGAWNYKKFGASASGGNDFIRMIAAVSTESSDQYHDGDSNTLAQQLKLKAQPGNQYKTQYEDMQAYKKNSMMAKAFITTAKNQELRLSATANRSDNILYPNSPMDAIYDDSNIYSVSYNIDNLTESYKNLNLEYYYSDVDHPMSTEYRKIADMNASKNTTNHMWTTMQGIKLKNSFDINSYKLLLGLDGSKRMWKGQYVNNNNGAIKGNSIDQTITKDAALFAKLEKNYGALGMSLGGRVDDISITNDSQPNNNYHSLGANLLTTYNFNKDNQLFFGLGQAYRTPDARELYFLKSGIKGTPTLDQTRNREADIGFTTDNDLFSLKLKAFYSKLHNYIYINANKLTNIFENIDATVYGGEISGSIYATDDMTIDMGASYKRGKKDHALTGQTNTNLADMAPLRGNIALNYEYANNSLATLETVMSDRWDTIDDDNGEQVLSGWAVVNAKIKHAVNKKFDFTLGVNNLFDVTYAQSNTYVDLTLVTAGGDAVLLNEPGRYVYTNLDFKF</sequence>
<keyword evidence="13" id="KW-0675">Receptor</keyword>
<keyword evidence="5 9" id="KW-0798">TonB box</keyword>
<dbReference type="InterPro" id="IPR012910">
    <property type="entry name" value="Plug_dom"/>
</dbReference>
<comment type="subcellular location">
    <subcellularLocation>
        <location evidence="1 8">Cell outer membrane</location>
        <topology evidence="1 8">Multi-pass membrane protein</topology>
    </subcellularLocation>
</comment>
<dbReference type="GO" id="GO:0009279">
    <property type="term" value="C:cell outer membrane"/>
    <property type="evidence" value="ECO:0007669"/>
    <property type="project" value="UniProtKB-SubCell"/>
</dbReference>
<accession>A0A7M1B5L2</accession>
<dbReference type="SUPFAM" id="SSF56935">
    <property type="entry name" value="Porins"/>
    <property type="match status" value="1"/>
</dbReference>
<dbReference type="AlphaFoldDB" id="A0A7M1B5L2"/>
<evidence type="ECO:0000256" key="3">
    <source>
        <dbReference type="ARBA" id="ARBA00022452"/>
    </source>
</evidence>
<feature type="domain" description="TonB-dependent receptor-like beta-barrel" evidence="11">
    <location>
        <begin position="241"/>
        <end position="613"/>
    </location>
</feature>